<dbReference type="InterPro" id="IPR044855">
    <property type="entry name" value="CoA-Trfase_III_dom3_sf"/>
</dbReference>
<keyword evidence="2" id="KW-1185">Reference proteome</keyword>
<evidence type="ECO:0000313" key="1">
    <source>
        <dbReference type="EMBL" id="RJF84433.1"/>
    </source>
</evidence>
<evidence type="ECO:0000313" key="2">
    <source>
        <dbReference type="Proteomes" id="UP000283458"/>
    </source>
</evidence>
<dbReference type="EMBL" id="QYUL01000001">
    <property type="protein sequence ID" value="RJF84433.1"/>
    <property type="molecule type" value="Genomic_DNA"/>
</dbReference>
<keyword evidence="1" id="KW-0808">Transferase</keyword>
<sequence length="375" mass="39776">MPLPFLTGLRVIDLGQYLPGPHAAQLLGDLGAEVVKVEPPDGDPLRFLGPQDSDGVTAAYKIFTAGKTVVTLDLKTAEGRAALESLITRADALVESYRPGVMDKLGLGRERLRALNPRLVHASLSGWGYGGPYATRAGHDLNYMAVGGGLDASGLPDRPVISYLPVADFASAQQTALAVVAALFGRERTGAGCFLDLSIMETVLGWQGINLTAAARGQMPNRGEALLSGGVACYRIYQTADERFITLSALEPKFWRGFCAAVNRPDWLARQADALPQSALTAELAELFASRSLADWQALLDPVDCCFEALPEIGEIAAHPHIAARGQLQVTPGTEPLVETLMGLRVDGGTPPARAPWRADDAAAVLTAWNNSTAP</sequence>
<dbReference type="Gene3D" id="3.30.1540.10">
    <property type="entry name" value="formyl-coa transferase, domain 3"/>
    <property type="match status" value="1"/>
</dbReference>
<reference evidence="1 2" key="1">
    <citation type="submission" date="2018-09" db="EMBL/GenBank/DDBJ databases">
        <authorList>
            <person name="Zhu H."/>
        </authorList>
    </citation>
    <scope>NUCLEOTIDE SEQUENCE [LARGE SCALE GENOMIC DNA]</scope>
    <source>
        <strain evidence="1 2">K2W22B-5</strain>
    </source>
</reference>
<dbReference type="Gene3D" id="3.40.50.10540">
    <property type="entry name" value="Crotonobetainyl-coa:carnitine coa-transferase, domain 1"/>
    <property type="match status" value="1"/>
</dbReference>
<dbReference type="InterPro" id="IPR050509">
    <property type="entry name" value="CoA-transferase_III"/>
</dbReference>
<dbReference type="OrthoDB" id="9781472at2"/>
<accession>A0A418W346</accession>
<dbReference type="RefSeq" id="WP_119830082.1">
    <property type="nucleotide sequence ID" value="NZ_QYUL01000001.1"/>
</dbReference>
<protein>
    <submittedName>
        <fullName evidence="1">CoA transferase</fullName>
    </submittedName>
</protein>
<gene>
    <name evidence="1" type="ORF">D3877_07760</name>
</gene>
<dbReference type="PANTHER" id="PTHR48228">
    <property type="entry name" value="SUCCINYL-COA--D-CITRAMALATE COA-TRANSFERASE"/>
    <property type="match status" value="1"/>
</dbReference>
<dbReference type="GO" id="GO:0016740">
    <property type="term" value="F:transferase activity"/>
    <property type="evidence" value="ECO:0007669"/>
    <property type="project" value="UniProtKB-KW"/>
</dbReference>
<dbReference type="AlphaFoldDB" id="A0A418W346"/>
<dbReference type="Proteomes" id="UP000283458">
    <property type="component" value="Unassembled WGS sequence"/>
</dbReference>
<proteinExistence type="predicted"/>
<organism evidence="1 2">
    <name type="scientific">Azospirillum cavernae</name>
    <dbReference type="NCBI Taxonomy" id="2320860"/>
    <lineage>
        <taxon>Bacteria</taxon>
        <taxon>Pseudomonadati</taxon>
        <taxon>Pseudomonadota</taxon>
        <taxon>Alphaproteobacteria</taxon>
        <taxon>Rhodospirillales</taxon>
        <taxon>Azospirillaceae</taxon>
        <taxon>Azospirillum</taxon>
    </lineage>
</organism>
<dbReference type="SUPFAM" id="SSF89796">
    <property type="entry name" value="CoA-transferase family III (CaiB/BaiF)"/>
    <property type="match status" value="1"/>
</dbReference>
<name>A0A418W346_9PROT</name>
<dbReference type="InterPro" id="IPR023606">
    <property type="entry name" value="CoA-Trfase_III_dom_1_sf"/>
</dbReference>
<comment type="caution">
    <text evidence="1">The sequence shown here is derived from an EMBL/GenBank/DDBJ whole genome shotgun (WGS) entry which is preliminary data.</text>
</comment>
<dbReference type="InterPro" id="IPR003673">
    <property type="entry name" value="CoA-Trfase_fam_III"/>
</dbReference>
<dbReference type="Pfam" id="PF02515">
    <property type="entry name" value="CoA_transf_3"/>
    <property type="match status" value="1"/>
</dbReference>
<dbReference type="PANTHER" id="PTHR48228:SF5">
    <property type="entry name" value="ALPHA-METHYLACYL-COA RACEMASE"/>
    <property type="match status" value="1"/>
</dbReference>